<dbReference type="PANTHER" id="PTHR47739:SF1">
    <property type="entry name" value="TRNA1(VAL) (ADENINE(37)-N6)-METHYLTRANSFERASE"/>
    <property type="match status" value="1"/>
</dbReference>
<accession>A0A239BMC9</accession>
<dbReference type="Pfam" id="PF05175">
    <property type="entry name" value="MTS"/>
    <property type="match status" value="1"/>
</dbReference>
<organism evidence="4 5">
    <name type="scientific">Antarctobacter heliothermus</name>
    <dbReference type="NCBI Taxonomy" id="74033"/>
    <lineage>
        <taxon>Bacteria</taxon>
        <taxon>Pseudomonadati</taxon>
        <taxon>Pseudomonadota</taxon>
        <taxon>Alphaproteobacteria</taxon>
        <taxon>Rhodobacterales</taxon>
        <taxon>Roseobacteraceae</taxon>
        <taxon>Antarctobacter</taxon>
    </lineage>
</organism>
<dbReference type="InterPro" id="IPR002052">
    <property type="entry name" value="DNA_methylase_N6_adenine_CS"/>
</dbReference>
<evidence type="ECO:0000256" key="1">
    <source>
        <dbReference type="ARBA" id="ARBA00022603"/>
    </source>
</evidence>
<evidence type="ECO:0000313" key="5">
    <source>
        <dbReference type="Proteomes" id="UP000198440"/>
    </source>
</evidence>
<name>A0A239BMC9_9RHOB</name>
<dbReference type="Gene3D" id="3.40.50.150">
    <property type="entry name" value="Vaccinia Virus protein VP39"/>
    <property type="match status" value="1"/>
</dbReference>
<dbReference type="Proteomes" id="UP000198440">
    <property type="component" value="Unassembled WGS sequence"/>
</dbReference>
<dbReference type="InterPro" id="IPR029063">
    <property type="entry name" value="SAM-dependent_MTases_sf"/>
</dbReference>
<keyword evidence="2" id="KW-0949">S-adenosyl-L-methionine</keyword>
<dbReference type="PROSITE" id="PS00092">
    <property type="entry name" value="N6_MTASE"/>
    <property type="match status" value="1"/>
</dbReference>
<reference evidence="4 5" key="1">
    <citation type="submission" date="2017-06" db="EMBL/GenBank/DDBJ databases">
        <authorList>
            <person name="Kim H.J."/>
            <person name="Triplett B.A."/>
        </authorList>
    </citation>
    <scope>NUCLEOTIDE SEQUENCE [LARGE SCALE GENOMIC DNA]</scope>
    <source>
        <strain evidence="4 5">DSM 11445</strain>
    </source>
</reference>
<evidence type="ECO:0000259" key="3">
    <source>
        <dbReference type="Pfam" id="PF05175"/>
    </source>
</evidence>
<dbReference type="CDD" id="cd02440">
    <property type="entry name" value="AdoMet_MTases"/>
    <property type="match status" value="1"/>
</dbReference>
<dbReference type="GO" id="GO:0003676">
    <property type="term" value="F:nucleic acid binding"/>
    <property type="evidence" value="ECO:0007669"/>
    <property type="project" value="InterPro"/>
</dbReference>
<dbReference type="GO" id="GO:0008168">
    <property type="term" value="F:methyltransferase activity"/>
    <property type="evidence" value="ECO:0007669"/>
    <property type="project" value="UniProtKB-KW"/>
</dbReference>
<dbReference type="PANTHER" id="PTHR47739">
    <property type="entry name" value="TRNA1(VAL) (ADENINE(37)-N6)-METHYLTRANSFERASE"/>
    <property type="match status" value="1"/>
</dbReference>
<dbReference type="InterPro" id="IPR050210">
    <property type="entry name" value="tRNA_Adenine-N(6)_MTase"/>
</dbReference>
<dbReference type="InterPro" id="IPR007848">
    <property type="entry name" value="Small_mtfrase_dom"/>
</dbReference>
<dbReference type="EMBL" id="FZON01000003">
    <property type="protein sequence ID" value="SNS08223.1"/>
    <property type="molecule type" value="Genomic_DNA"/>
</dbReference>
<sequence length="265" mass="28323">MPGCSLRAETFLPDALTEDAMLGGRVRLLQPLLGYRAGTDPVVLAAAVAALPGQSVLELGCGAAPGLCCLGVRVPGLRLSGLELQPGYADLARRNLAHNGLNGSIWTGDLGDPPAVMKLQSFDHVFANPPYFEAGKRIVAEGSDREIALAGATPLADWVSCAAKRLKPRGYATFIQRAERLPELLSAMSGRLGALELLPLLPREGRPPRLILVRGRKDGRAAFRFHAGQVIHRGPHHEEPGSQYTDRFEQVMMQGAALVFPAGRA</sequence>
<proteinExistence type="predicted"/>
<gene>
    <name evidence="4" type="ORF">SAMN04488078_1003186</name>
</gene>
<evidence type="ECO:0000313" key="4">
    <source>
        <dbReference type="EMBL" id="SNS08223.1"/>
    </source>
</evidence>
<dbReference type="GO" id="GO:0032259">
    <property type="term" value="P:methylation"/>
    <property type="evidence" value="ECO:0007669"/>
    <property type="project" value="UniProtKB-KW"/>
</dbReference>
<feature type="domain" description="Methyltransferase small" evidence="3">
    <location>
        <begin position="44"/>
        <end position="136"/>
    </location>
</feature>
<keyword evidence="1 4" id="KW-0808">Transferase</keyword>
<dbReference type="AlphaFoldDB" id="A0A239BMC9"/>
<evidence type="ECO:0000256" key="2">
    <source>
        <dbReference type="ARBA" id="ARBA00022691"/>
    </source>
</evidence>
<dbReference type="SUPFAM" id="SSF53335">
    <property type="entry name" value="S-adenosyl-L-methionine-dependent methyltransferases"/>
    <property type="match status" value="1"/>
</dbReference>
<protein>
    <submittedName>
        <fullName evidence="4">tRNA1(Val) A37 N6-methylase TrmN6</fullName>
    </submittedName>
</protein>
<keyword evidence="1 4" id="KW-0489">Methyltransferase</keyword>